<accession>A0A5J4W0B3</accession>
<organism evidence="1 2">
    <name type="scientific">Streblomastix strix</name>
    <dbReference type="NCBI Taxonomy" id="222440"/>
    <lineage>
        <taxon>Eukaryota</taxon>
        <taxon>Metamonada</taxon>
        <taxon>Preaxostyla</taxon>
        <taxon>Oxymonadida</taxon>
        <taxon>Streblomastigidae</taxon>
        <taxon>Streblomastix</taxon>
    </lineage>
</organism>
<reference evidence="1 2" key="1">
    <citation type="submission" date="2019-03" db="EMBL/GenBank/DDBJ databases">
        <title>Single cell metagenomics reveals metabolic interactions within the superorganism composed of flagellate Streblomastix strix and complex community of Bacteroidetes bacteria on its surface.</title>
        <authorList>
            <person name="Treitli S.C."/>
            <person name="Kolisko M."/>
            <person name="Husnik F."/>
            <person name="Keeling P."/>
            <person name="Hampl V."/>
        </authorList>
    </citation>
    <scope>NUCLEOTIDE SEQUENCE [LARGE SCALE GENOMIC DNA]</scope>
    <source>
        <strain evidence="1">ST1C</strain>
    </source>
</reference>
<proteinExistence type="predicted"/>
<comment type="caution">
    <text evidence="1">The sequence shown here is derived from an EMBL/GenBank/DDBJ whole genome shotgun (WGS) entry which is preliminary data.</text>
</comment>
<protein>
    <submittedName>
        <fullName evidence="1">Uncharacterized protein</fullName>
    </submittedName>
</protein>
<gene>
    <name evidence="1" type="ORF">EZS28_016414</name>
</gene>
<dbReference type="AlphaFoldDB" id="A0A5J4W0B3"/>
<evidence type="ECO:0000313" key="1">
    <source>
        <dbReference type="EMBL" id="KAA6388060.1"/>
    </source>
</evidence>
<name>A0A5J4W0B3_9EUKA</name>
<dbReference type="Proteomes" id="UP000324800">
    <property type="component" value="Unassembled WGS sequence"/>
</dbReference>
<dbReference type="EMBL" id="SNRW01004131">
    <property type="protein sequence ID" value="KAA6388060.1"/>
    <property type="molecule type" value="Genomic_DNA"/>
</dbReference>
<evidence type="ECO:0000313" key="2">
    <source>
        <dbReference type="Proteomes" id="UP000324800"/>
    </source>
</evidence>
<sequence>MRLENLRLRRRYSDPELSSTNTITRNTTSNEDSTRIWLDNRNEQESGQPFADSRVLGLAVEHQINGNVYDNFPKDMSVQSNQDIWWNQPKERKAQKHETQHRKQLEEAGTSGLNLIRARYQTQLGGLTSQPAINHCASQTKQMDNDPSRCFELRIRGIADKREPRECVRTWKLEGQQPQEFQINEK</sequence>